<evidence type="ECO:0000313" key="3">
    <source>
        <dbReference type="EMBL" id="SDB85480.1"/>
    </source>
</evidence>
<proteinExistence type="predicted"/>
<feature type="compositionally biased region" description="Polar residues" evidence="1">
    <location>
        <begin position="53"/>
        <end position="83"/>
    </location>
</feature>
<feature type="transmembrane region" description="Helical" evidence="2">
    <location>
        <begin position="21"/>
        <end position="40"/>
    </location>
</feature>
<name>A0A1G6GTX3_9GAMM</name>
<reference evidence="4" key="1">
    <citation type="submission" date="2016-09" db="EMBL/GenBank/DDBJ databases">
        <authorList>
            <person name="Varghese N."/>
            <person name="Submissions S."/>
        </authorList>
    </citation>
    <scope>NUCLEOTIDE SEQUENCE [LARGE SCALE GENOMIC DNA]</scope>
    <source>
        <strain evidence="4">ANC 3699</strain>
    </source>
</reference>
<evidence type="ECO:0000313" key="4">
    <source>
        <dbReference type="Proteomes" id="UP000242317"/>
    </source>
</evidence>
<dbReference type="RefSeq" id="WP_092615252.1">
    <property type="nucleotide sequence ID" value="NZ_FMYK01000001.1"/>
</dbReference>
<evidence type="ECO:0000256" key="2">
    <source>
        <dbReference type="SAM" id="Phobius"/>
    </source>
</evidence>
<accession>A0A1G6GTX3</accession>
<protein>
    <submittedName>
        <fullName evidence="3">Uncharacterized protein</fullName>
    </submittedName>
</protein>
<sequence>MNMDQKKPRYQPSHQNKASQLIVYVTSIFAMCMSSMSWAIPVCIAPNSSFGKQVNKMQSSDTANPSDETNPTDLTSSVTTPKLQLNHDPRDQAIGQHFKISIAGKVLTPDANSTQCTEVKQHKIMVKISANDRPKTSFVLHQRDFPKGACIWYGNWYDSWSAWKLDEARHHCPK</sequence>
<evidence type="ECO:0000256" key="1">
    <source>
        <dbReference type="SAM" id="MobiDB-lite"/>
    </source>
</evidence>
<dbReference type="AlphaFoldDB" id="A0A1G6GTX3"/>
<gene>
    <name evidence="3" type="ORF">SAMN05421749_101420</name>
</gene>
<dbReference type="EMBL" id="FMYK01000001">
    <property type="protein sequence ID" value="SDB85480.1"/>
    <property type="molecule type" value="Genomic_DNA"/>
</dbReference>
<feature type="region of interest" description="Disordered" evidence="1">
    <location>
        <begin position="53"/>
        <end position="87"/>
    </location>
</feature>
<organism evidence="3 4">
    <name type="scientific">Acinetobacter marinus</name>
    <dbReference type="NCBI Taxonomy" id="281375"/>
    <lineage>
        <taxon>Bacteria</taxon>
        <taxon>Pseudomonadati</taxon>
        <taxon>Pseudomonadota</taxon>
        <taxon>Gammaproteobacteria</taxon>
        <taxon>Moraxellales</taxon>
        <taxon>Moraxellaceae</taxon>
        <taxon>Acinetobacter</taxon>
    </lineage>
</organism>
<keyword evidence="2" id="KW-0472">Membrane</keyword>
<dbReference type="Proteomes" id="UP000242317">
    <property type="component" value="Unassembled WGS sequence"/>
</dbReference>
<keyword evidence="2" id="KW-0812">Transmembrane</keyword>
<keyword evidence="4" id="KW-1185">Reference proteome</keyword>
<keyword evidence="2" id="KW-1133">Transmembrane helix</keyword>